<evidence type="ECO:0000256" key="5">
    <source>
        <dbReference type="ARBA" id="ARBA00023242"/>
    </source>
</evidence>
<comment type="subcellular location">
    <subcellularLocation>
        <location evidence="1">Nucleus</location>
    </subcellularLocation>
</comment>
<sequence length="308" mass="33542">MMAVKREEEIELASAISPFTEQIASSSFEFSGIFDFDGGAAGGAGRSFMELLGIGDFPQSMHDFPPLAEESMTAGATPALESFDTVNFPATPNCSSISSSSAEEINDTKCAVNGNDEERNKIKSKVTTSKKGQKRTREPRFAFVTKSEVDHLEDGYRWRKYGQKAVKNSPFPRSYYRCTSAACGVKKRVERSSADRTVVVTTYEGQHTHPSPVGPRGGGHPPPPFAVSSSAFAAQPAMNQPSPYVSSLFPQQMNFYPSNACFVATVDQRFCKEGASMSRAGQNPMIDNGLLQDVIWPIRSKDEAGEFV</sequence>
<dbReference type="SMART" id="SM00774">
    <property type="entry name" value="WRKY"/>
    <property type="match status" value="1"/>
</dbReference>
<name>A0A649UCR4_LILRE</name>
<dbReference type="PANTHER" id="PTHR31221:SF358">
    <property type="entry name" value="WRKY TRANSCRIPTION FACTOR 71"/>
    <property type="match status" value="1"/>
</dbReference>
<keyword evidence="5" id="KW-0539">Nucleus</keyword>
<evidence type="ECO:0000256" key="3">
    <source>
        <dbReference type="ARBA" id="ARBA00023125"/>
    </source>
</evidence>
<organism evidence="7">
    <name type="scientific">Lilium regale</name>
    <name type="common">Regal lily</name>
    <dbReference type="NCBI Taxonomy" id="82328"/>
    <lineage>
        <taxon>Eukaryota</taxon>
        <taxon>Viridiplantae</taxon>
        <taxon>Streptophyta</taxon>
        <taxon>Embryophyta</taxon>
        <taxon>Tracheophyta</taxon>
        <taxon>Spermatophyta</taxon>
        <taxon>Magnoliopsida</taxon>
        <taxon>Liliopsida</taxon>
        <taxon>Liliales</taxon>
        <taxon>Liliaceae</taxon>
        <taxon>Lilium</taxon>
    </lineage>
</organism>
<protein>
    <submittedName>
        <fullName evidence="7">WRKY transcription factor 48</fullName>
    </submittedName>
</protein>
<reference evidence="7" key="1">
    <citation type="submission" date="2019-04" db="EMBL/GenBank/DDBJ databases">
        <authorList>
            <person name="Sun D."/>
        </authorList>
    </citation>
    <scope>NUCLEOTIDE SEQUENCE</scope>
</reference>
<evidence type="ECO:0000256" key="4">
    <source>
        <dbReference type="ARBA" id="ARBA00023163"/>
    </source>
</evidence>
<dbReference type="FunFam" id="2.20.25.80:FF:000003">
    <property type="entry name" value="WRKY transcription factor 57"/>
    <property type="match status" value="1"/>
</dbReference>
<feature type="domain" description="WRKY" evidence="6">
    <location>
        <begin position="147"/>
        <end position="212"/>
    </location>
</feature>
<evidence type="ECO:0000313" key="7">
    <source>
        <dbReference type="EMBL" id="QGH84102.1"/>
    </source>
</evidence>
<dbReference type="PROSITE" id="PS50811">
    <property type="entry name" value="WRKY"/>
    <property type="match status" value="1"/>
</dbReference>
<dbReference type="GO" id="GO:0003700">
    <property type="term" value="F:DNA-binding transcription factor activity"/>
    <property type="evidence" value="ECO:0007669"/>
    <property type="project" value="InterPro"/>
</dbReference>
<dbReference type="GO" id="GO:0043565">
    <property type="term" value="F:sequence-specific DNA binding"/>
    <property type="evidence" value="ECO:0007669"/>
    <property type="project" value="InterPro"/>
</dbReference>
<accession>A0A649UCR4</accession>
<evidence type="ECO:0000256" key="1">
    <source>
        <dbReference type="ARBA" id="ARBA00004123"/>
    </source>
</evidence>
<dbReference type="InterPro" id="IPR036576">
    <property type="entry name" value="WRKY_dom_sf"/>
</dbReference>
<dbReference type="InterPro" id="IPR044810">
    <property type="entry name" value="WRKY_plant"/>
</dbReference>
<dbReference type="GO" id="GO:0005634">
    <property type="term" value="C:nucleus"/>
    <property type="evidence" value="ECO:0007669"/>
    <property type="project" value="UniProtKB-SubCell"/>
</dbReference>
<keyword evidence="2" id="KW-0805">Transcription regulation</keyword>
<dbReference type="PANTHER" id="PTHR31221">
    <property type="entry name" value="WRKY TRANSCRIPTION FACTOR PROTEIN 1-RELATED"/>
    <property type="match status" value="1"/>
</dbReference>
<dbReference type="InterPro" id="IPR003657">
    <property type="entry name" value="WRKY_dom"/>
</dbReference>
<dbReference type="Pfam" id="PF03106">
    <property type="entry name" value="WRKY"/>
    <property type="match status" value="1"/>
</dbReference>
<evidence type="ECO:0000259" key="6">
    <source>
        <dbReference type="PROSITE" id="PS50811"/>
    </source>
</evidence>
<dbReference type="AlphaFoldDB" id="A0A649UCR4"/>
<dbReference type="SUPFAM" id="SSF118290">
    <property type="entry name" value="WRKY DNA-binding domain"/>
    <property type="match status" value="1"/>
</dbReference>
<evidence type="ECO:0000256" key="2">
    <source>
        <dbReference type="ARBA" id="ARBA00023015"/>
    </source>
</evidence>
<dbReference type="Gene3D" id="2.20.25.80">
    <property type="entry name" value="WRKY domain"/>
    <property type="match status" value="1"/>
</dbReference>
<dbReference type="EMBL" id="MK805897">
    <property type="protein sequence ID" value="QGH84102.1"/>
    <property type="molecule type" value="mRNA"/>
</dbReference>
<proteinExistence type="evidence at transcript level"/>
<keyword evidence="3" id="KW-0238">DNA-binding</keyword>
<keyword evidence="4" id="KW-0804">Transcription</keyword>